<dbReference type="Pfam" id="PF06803">
    <property type="entry name" value="DUF1232"/>
    <property type="match status" value="1"/>
</dbReference>
<evidence type="ECO:0000256" key="2">
    <source>
        <dbReference type="ARBA" id="ARBA00022692"/>
    </source>
</evidence>
<organism evidence="8 9">
    <name type="scientific">Nocardioides kribbensis</name>
    <dbReference type="NCBI Taxonomy" id="305517"/>
    <lineage>
        <taxon>Bacteria</taxon>
        <taxon>Bacillati</taxon>
        <taxon>Actinomycetota</taxon>
        <taxon>Actinomycetes</taxon>
        <taxon>Propionibacteriales</taxon>
        <taxon>Nocardioidaceae</taxon>
        <taxon>Nocardioides</taxon>
    </lineage>
</organism>
<dbReference type="PANTHER" id="PTHR37612">
    <property type="entry name" value="FIBROIN HEAVY CHAIN FIB-H LIKE PROTEIN"/>
    <property type="match status" value="1"/>
</dbReference>
<evidence type="ECO:0000256" key="4">
    <source>
        <dbReference type="ARBA" id="ARBA00023136"/>
    </source>
</evidence>
<evidence type="ECO:0000313" key="8">
    <source>
        <dbReference type="EMBL" id="MEQ7849099.1"/>
    </source>
</evidence>
<name>A0ABV1P2W7_9ACTN</name>
<evidence type="ECO:0000256" key="6">
    <source>
        <dbReference type="SAM" id="Phobius"/>
    </source>
</evidence>
<keyword evidence="3 6" id="KW-1133">Transmembrane helix</keyword>
<reference evidence="8 9" key="1">
    <citation type="submission" date="2024-02" db="EMBL/GenBank/DDBJ databases">
        <title>Full genome sequence of Nocardioides kribbensis.</title>
        <authorList>
            <person name="Poletto B.L."/>
            <person name="Silva G."/>
            <person name="Galante D."/>
            <person name="Campos K.R."/>
            <person name="Santos M.B.N."/>
            <person name="Sacchi C.T."/>
        </authorList>
    </citation>
    <scope>NUCLEOTIDE SEQUENCE [LARGE SCALE GENOMIC DNA]</scope>
    <source>
        <strain evidence="8 9">O4R</strain>
    </source>
</reference>
<accession>A0ABV1P2W7</accession>
<dbReference type="RefSeq" id="WP_349805440.1">
    <property type="nucleotide sequence ID" value="NZ_JBEGDP010000028.1"/>
</dbReference>
<evidence type="ECO:0000256" key="5">
    <source>
        <dbReference type="SAM" id="MobiDB-lite"/>
    </source>
</evidence>
<evidence type="ECO:0000313" key="9">
    <source>
        <dbReference type="Proteomes" id="UP001482520"/>
    </source>
</evidence>
<feature type="region of interest" description="Disordered" evidence="5">
    <location>
        <begin position="136"/>
        <end position="243"/>
    </location>
</feature>
<dbReference type="InterPro" id="IPR052258">
    <property type="entry name" value="Diverse_Func_Domain-Protein"/>
</dbReference>
<proteinExistence type="predicted"/>
<feature type="compositionally biased region" description="Gly residues" evidence="5">
    <location>
        <begin position="220"/>
        <end position="232"/>
    </location>
</feature>
<protein>
    <submittedName>
        <fullName evidence="8">YkvA family protein</fullName>
    </submittedName>
</protein>
<evidence type="ECO:0000256" key="3">
    <source>
        <dbReference type="ARBA" id="ARBA00022989"/>
    </source>
</evidence>
<comment type="subcellular location">
    <subcellularLocation>
        <location evidence="1">Endomembrane system</location>
        <topology evidence="1">Multi-pass membrane protein</topology>
    </subcellularLocation>
</comment>
<feature type="compositionally biased region" description="Basic and acidic residues" evidence="5">
    <location>
        <begin position="189"/>
        <end position="200"/>
    </location>
</feature>
<keyword evidence="2 6" id="KW-0812">Transmembrane</keyword>
<keyword evidence="4 6" id="KW-0472">Membrane</keyword>
<dbReference type="InterPro" id="IPR010652">
    <property type="entry name" value="DUF1232"/>
</dbReference>
<sequence>MRQPWSTLVAVGGGLLLLWAGLVLALWLLARRDQRTGSLREALRLLPDVVRLLRALAADPDLPRGVRLRLVLLLGYLLMPLDLVPDVIPVVGWADDVVVVALALRSVVRRAGPGALDRHWPGTPDGLAVVRRLAGLPTPPATGRRPGSGSDPGRGPGSGSDTGRGPGSGSDTGSGSGSDTDHGPGPSSDTEHGPSADTDHGPGPGSDTDPDTDTDTGSSSGPGSGSGSGPGAGAEARTPPGSP</sequence>
<dbReference type="Proteomes" id="UP001482520">
    <property type="component" value="Unassembled WGS sequence"/>
</dbReference>
<gene>
    <name evidence="8" type="ORF">V6R90_17620</name>
</gene>
<keyword evidence="9" id="KW-1185">Reference proteome</keyword>
<dbReference type="EMBL" id="JBEGDP010000028">
    <property type="protein sequence ID" value="MEQ7849099.1"/>
    <property type="molecule type" value="Genomic_DNA"/>
</dbReference>
<feature type="transmembrane region" description="Helical" evidence="6">
    <location>
        <begin position="6"/>
        <end position="30"/>
    </location>
</feature>
<dbReference type="PANTHER" id="PTHR37612:SF20">
    <property type="entry name" value="PER-HEXAMER REPEAT PROTEIN 5-RELATED"/>
    <property type="match status" value="1"/>
</dbReference>
<feature type="domain" description="DUF1232" evidence="7">
    <location>
        <begin position="67"/>
        <end position="102"/>
    </location>
</feature>
<evidence type="ECO:0000256" key="1">
    <source>
        <dbReference type="ARBA" id="ARBA00004127"/>
    </source>
</evidence>
<feature type="compositionally biased region" description="Gly residues" evidence="5">
    <location>
        <begin position="150"/>
        <end position="176"/>
    </location>
</feature>
<evidence type="ECO:0000259" key="7">
    <source>
        <dbReference type="Pfam" id="PF06803"/>
    </source>
</evidence>
<comment type="caution">
    <text evidence="8">The sequence shown here is derived from an EMBL/GenBank/DDBJ whole genome shotgun (WGS) entry which is preliminary data.</text>
</comment>